<comment type="caution">
    <text evidence="2">The sequence shown here is derived from an EMBL/GenBank/DDBJ whole genome shotgun (WGS) entry which is preliminary data.</text>
</comment>
<sequence length="266" mass="29738">MSGRIKQPNRDLQWVRMPTWWASRPEIHEALADAPAGDAIAALKLYLGLCANANRKPTDRLPRTGSVAATLSEWSAFLGLSRPMVVAGLSLLVRLELIERLQVRPSIYRLVRYEDIGYWTRLPHQHLAVSRASGTLQKLVDMTNRSVTTLHALQLYVYLASIRDRKTLQARVSYTKLTDTLHMSRASVARGLSILVNHDLVNMRQNDYDPVLKRKMAGVYWLKGRIGAVGEDELLGPAGENQLLDAATSDPPVADRLPSNYADHLP</sequence>
<protein>
    <submittedName>
        <fullName evidence="2">Uncharacterized protein</fullName>
    </submittedName>
</protein>
<proteinExistence type="predicted"/>
<dbReference type="RefSeq" id="WP_107153852.1">
    <property type="nucleotide sequence ID" value="NZ_PYUC01000019.1"/>
</dbReference>
<evidence type="ECO:0000313" key="2">
    <source>
        <dbReference type="EMBL" id="PTB17384.1"/>
    </source>
</evidence>
<gene>
    <name evidence="2" type="ORF">C9I57_28125</name>
</gene>
<reference evidence="2 3" key="1">
    <citation type="submission" date="2018-03" db="EMBL/GenBank/DDBJ databases">
        <title>Whole genome analyses suggest that Burkholderia sensu lato contains two further novel genera in the rhizoxinica-symbiotica group Mycetohabitans gen. nov., and Trinickia gen. nov.: implications for the evolution of diazotrophy and nodulation in the Burkholderiaceae.</title>
        <authorList>
            <person name="Estrada De Los Santos P."/>
            <person name="Palmer M."/>
            <person name="Chavez-Ramirez B."/>
            <person name="Steenkamp E.T."/>
            <person name="Hirsch A.M."/>
            <person name="Manyaka P."/>
            <person name="Maluk M."/>
            <person name="Lafos M."/>
            <person name="Crook M."/>
            <person name="Gross E."/>
            <person name="Simon M.F."/>
            <person name="Bueno Dos Reis Junior F."/>
            <person name="Poole P.S."/>
            <person name="Venter S.N."/>
            <person name="James E.K."/>
        </authorList>
    </citation>
    <scope>NUCLEOTIDE SEQUENCE [LARGE SCALE GENOMIC DNA]</scope>
    <source>
        <strain evidence="2 3">JPY-366</strain>
    </source>
</reference>
<dbReference type="Proteomes" id="UP000240638">
    <property type="component" value="Unassembled WGS sequence"/>
</dbReference>
<name>A0A2T3XLI2_9BURK</name>
<evidence type="ECO:0000313" key="3">
    <source>
        <dbReference type="Proteomes" id="UP000240638"/>
    </source>
</evidence>
<dbReference type="AlphaFoldDB" id="A0A2T3XLI2"/>
<feature type="region of interest" description="Disordered" evidence="1">
    <location>
        <begin position="245"/>
        <end position="266"/>
    </location>
</feature>
<dbReference type="EMBL" id="PYUC01000019">
    <property type="protein sequence ID" value="PTB17384.1"/>
    <property type="molecule type" value="Genomic_DNA"/>
</dbReference>
<organism evidence="2 3">
    <name type="scientific">Trinickia symbiotica</name>
    <dbReference type="NCBI Taxonomy" id="863227"/>
    <lineage>
        <taxon>Bacteria</taxon>
        <taxon>Pseudomonadati</taxon>
        <taxon>Pseudomonadota</taxon>
        <taxon>Betaproteobacteria</taxon>
        <taxon>Burkholderiales</taxon>
        <taxon>Burkholderiaceae</taxon>
        <taxon>Trinickia</taxon>
    </lineage>
</organism>
<accession>A0A2T3XLI2</accession>
<evidence type="ECO:0000256" key="1">
    <source>
        <dbReference type="SAM" id="MobiDB-lite"/>
    </source>
</evidence>